<evidence type="ECO:0000256" key="8">
    <source>
        <dbReference type="ARBA" id="ARBA00037278"/>
    </source>
</evidence>
<reference evidence="11 12" key="1">
    <citation type="submission" date="2018-08" db="EMBL/GenBank/DDBJ databases">
        <title>A genome reference for cultivated species of the human gut microbiota.</title>
        <authorList>
            <person name="Zou Y."/>
            <person name="Xue W."/>
            <person name="Luo G."/>
        </authorList>
    </citation>
    <scope>NUCLEOTIDE SEQUENCE [LARGE SCALE GENOMIC DNA]</scope>
    <source>
        <strain evidence="11 12">AF20-9LB</strain>
    </source>
</reference>
<protein>
    <submittedName>
        <fullName evidence="11">Endo-polygalacturonase</fullName>
    </submittedName>
</protein>
<dbReference type="GO" id="GO:0000272">
    <property type="term" value="P:polysaccharide catabolic process"/>
    <property type="evidence" value="ECO:0007669"/>
    <property type="project" value="UniProtKB-KW"/>
</dbReference>
<gene>
    <name evidence="11" type="ORF">DWX70_23170</name>
</gene>
<evidence type="ECO:0000256" key="7">
    <source>
        <dbReference type="ARBA" id="ARBA00023326"/>
    </source>
</evidence>
<keyword evidence="5" id="KW-0119">Carbohydrate metabolism</keyword>
<dbReference type="GO" id="GO:0004650">
    <property type="term" value="F:polygalacturonase activity"/>
    <property type="evidence" value="ECO:0007669"/>
    <property type="project" value="InterPro"/>
</dbReference>
<proteinExistence type="inferred from homology"/>
<comment type="similarity">
    <text evidence="1 9">Belongs to the glycosyl hydrolase 28 family.</text>
</comment>
<accession>A0A395VQ83</accession>
<comment type="function">
    <text evidence="8">Pectinolytic enzyme involved in the degradation of xylogalacturonan (xga), a galacturonan backbone heavily substituted with xylose, and which is one important component of the hairy regions of pectin. Activity requires a galacturonic acid backbone substituted with xylose.</text>
</comment>
<dbReference type="PANTHER" id="PTHR31736:SF9">
    <property type="entry name" value="ENDO-XYLOGALACTURONAN HYDROLASE A-RELATED"/>
    <property type="match status" value="1"/>
</dbReference>
<dbReference type="Pfam" id="PF00295">
    <property type="entry name" value="Glyco_hydro_28"/>
    <property type="match status" value="1"/>
</dbReference>
<evidence type="ECO:0000313" key="12">
    <source>
        <dbReference type="Proteomes" id="UP000266492"/>
    </source>
</evidence>
<keyword evidence="4" id="KW-0325">Glycoprotein</keyword>
<evidence type="ECO:0000256" key="6">
    <source>
        <dbReference type="ARBA" id="ARBA00023295"/>
    </source>
</evidence>
<keyword evidence="7" id="KW-0624">Polysaccharide degradation</keyword>
<evidence type="ECO:0000256" key="3">
    <source>
        <dbReference type="ARBA" id="ARBA00022801"/>
    </source>
</evidence>
<evidence type="ECO:0000256" key="10">
    <source>
        <dbReference type="SAM" id="SignalP"/>
    </source>
</evidence>
<dbReference type="PANTHER" id="PTHR31736">
    <property type="match status" value="1"/>
</dbReference>
<evidence type="ECO:0000256" key="1">
    <source>
        <dbReference type="ARBA" id="ARBA00008834"/>
    </source>
</evidence>
<dbReference type="Proteomes" id="UP000266492">
    <property type="component" value="Unassembled WGS sequence"/>
</dbReference>
<dbReference type="InterPro" id="IPR011050">
    <property type="entry name" value="Pectin_lyase_fold/virulence"/>
</dbReference>
<dbReference type="AlphaFoldDB" id="A0A395VQ83"/>
<name>A0A395VQ83_BACOV</name>
<keyword evidence="3 9" id="KW-0378">Hydrolase</keyword>
<dbReference type="InterPro" id="IPR012334">
    <property type="entry name" value="Pectin_lyas_fold"/>
</dbReference>
<keyword evidence="10" id="KW-0732">Signal</keyword>
<dbReference type="SUPFAM" id="SSF51126">
    <property type="entry name" value="Pectin lyase-like"/>
    <property type="match status" value="1"/>
</dbReference>
<evidence type="ECO:0000313" key="11">
    <source>
        <dbReference type="EMBL" id="RGS79920.1"/>
    </source>
</evidence>
<evidence type="ECO:0000256" key="4">
    <source>
        <dbReference type="ARBA" id="ARBA00023180"/>
    </source>
</evidence>
<dbReference type="RefSeq" id="WP_118419244.1">
    <property type="nucleotide sequence ID" value="NZ_JAQDLI010000017.1"/>
</dbReference>
<feature type="chain" id="PRO_5017408687" evidence="10">
    <location>
        <begin position="20"/>
        <end position="476"/>
    </location>
</feature>
<evidence type="ECO:0000256" key="2">
    <source>
        <dbReference type="ARBA" id="ARBA00022737"/>
    </source>
</evidence>
<evidence type="ECO:0000256" key="9">
    <source>
        <dbReference type="RuleBase" id="RU361169"/>
    </source>
</evidence>
<keyword evidence="2" id="KW-0677">Repeat</keyword>
<evidence type="ECO:0000256" key="5">
    <source>
        <dbReference type="ARBA" id="ARBA00023277"/>
    </source>
</evidence>
<comment type="caution">
    <text evidence="11">The sequence shown here is derived from an EMBL/GenBank/DDBJ whole genome shotgun (WGS) entry which is preliminary data.</text>
</comment>
<feature type="signal peptide" evidence="10">
    <location>
        <begin position="1"/>
        <end position="19"/>
    </location>
</feature>
<organism evidence="11 12">
    <name type="scientific">Bacteroides ovatus</name>
    <dbReference type="NCBI Taxonomy" id="28116"/>
    <lineage>
        <taxon>Bacteria</taxon>
        <taxon>Pseudomonadati</taxon>
        <taxon>Bacteroidota</taxon>
        <taxon>Bacteroidia</taxon>
        <taxon>Bacteroidales</taxon>
        <taxon>Bacteroidaceae</taxon>
        <taxon>Bacteroides</taxon>
    </lineage>
</organism>
<dbReference type="InterPro" id="IPR000743">
    <property type="entry name" value="Glyco_hydro_28"/>
</dbReference>
<sequence>MKRLRILLLVVLSSVSLFAKESLMTYPAPQGAALNDDFTVRVRQKGGEWRALSTYLVKVDEVKNTRHHVENASMATFDFSGTVEVAVTYNKGKVNTARIRPLSHNISSQIEDQTVVFSLSRPCNLSIEVNGDIFHNLHLFANPLEESVPDKNDPDVLYYAPGIHTFENGELRVPSGKTVYLAGGALLMGRVVIENVHDVKLTGRGIIDHTVKGGIKIANSQNVYVEGIATTQCSTGGSDNVTIRNVKSISYYSWGDGMNVFASNNVLFDGVFCRNSDDCTTVYGTRLGFVGGCKNITMRNSTLWADVAHPIFIGIHGNTKEPEVLENLNYINIDILDHKEKQVDYQGCLAINGGDNNLIRKVRFENIRIENFREGQIVNLRIFYNEKYCTAPGRGIEDVLFKNVSYTGENAGLSIIEGYNEERQVKNIRFENLSINGELIYDEMPDKPKWYKTADMACFYIGPHAKGITFTKTDIR</sequence>
<dbReference type="EMBL" id="QRVZ01000029">
    <property type="protein sequence ID" value="RGS79920.1"/>
    <property type="molecule type" value="Genomic_DNA"/>
</dbReference>
<dbReference type="Gene3D" id="2.160.20.10">
    <property type="entry name" value="Single-stranded right-handed beta-helix, Pectin lyase-like"/>
    <property type="match status" value="1"/>
</dbReference>
<keyword evidence="6 9" id="KW-0326">Glycosidase</keyword>